<dbReference type="HOGENOM" id="CLU_066192_18_1_9"/>
<reference evidence="3" key="1">
    <citation type="submission" date="2011-05" db="EMBL/GenBank/DDBJ databases">
        <title>Complete sequence of Thermoanaerobacterium xylanolyticum LX-11.</title>
        <authorList>
            <consortium name="US DOE Joint Genome Institute"/>
            <person name="Lucas S."/>
            <person name="Han J."/>
            <person name="Lapidus A."/>
            <person name="Cheng J.-F."/>
            <person name="Goodwin L."/>
            <person name="Pitluck S."/>
            <person name="Peters L."/>
            <person name="Mikhailova N."/>
            <person name="Lu M."/>
            <person name="Han C."/>
            <person name="Tapia R."/>
            <person name="Land M."/>
            <person name="Hauser L."/>
            <person name="Kyrpides N."/>
            <person name="Ivanova N."/>
            <person name="Pagani I."/>
            <person name="Hemme C."/>
            <person name="Woyke T."/>
        </authorList>
    </citation>
    <scope>NUCLEOTIDE SEQUENCE</scope>
    <source>
        <strain evidence="3">LX-11</strain>
    </source>
</reference>
<dbReference type="KEGG" id="txy:Thexy_1762"/>
<dbReference type="GO" id="GO:0003700">
    <property type="term" value="F:DNA-binding transcription factor activity"/>
    <property type="evidence" value="ECO:0007669"/>
    <property type="project" value="TreeGrafter"/>
</dbReference>
<dbReference type="STRING" id="858215.Thexy_1762"/>
<dbReference type="PANTHER" id="PTHR46797:SF1">
    <property type="entry name" value="METHYLPHOSPHONATE SYNTHASE"/>
    <property type="match status" value="1"/>
</dbReference>
<dbReference type="PROSITE" id="PS50943">
    <property type="entry name" value="HTH_CROC1"/>
    <property type="match status" value="1"/>
</dbReference>
<protein>
    <submittedName>
        <fullName evidence="3">Helix-turn-helix domain protein</fullName>
    </submittedName>
</protein>
<keyword evidence="4" id="KW-1185">Reference proteome</keyword>
<dbReference type="PANTHER" id="PTHR46797">
    <property type="entry name" value="HTH-TYPE TRANSCRIPTIONAL REGULATOR"/>
    <property type="match status" value="1"/>
</dbReference>
<dbReference type="GO" id="GO:0003677">
    <property type="term" value="F:DNA binding"/>
    <property type="evidence" value="ECO:0007669"/>
    <property type="project" value="UniProtKB-KW"/>
</dbReference>
<dbReference type="GO" id="GO:0005829">
    <property type="term" value="C:cytosol"/>
    <property type="evidence" value="ECO:0007669"/>
    <property type="project" value="TreeGrafter"/>
</dbReference>
<dbReference type="EMBL" id="CP002739">
    <property type="protein sequence ID" value="AEF17789.1"/>
    <property type="molecule type" value="Genomic_DNA"/>
</dbReference>
<dbReference type="SUPFAM" id="SSF47413">
    <property type="entry name" value="lambda repressor-like DNA-binding domains"/>
    <property type="match status" value="1"/>
</dbReference>
<organism evidence="3 4">
    <name type="scientific">Thermoanaerobacterium xylanolyticum (strain ATCC 49914 / DSM 7097 / LX-11)</name>
    <dbReference type="NCBI Taxonomy" id="858215"/>
    <lineage>
        <taxon>Bacteria</taxon>
        <taxon>Bacillati</taxon>
        <taxon>Bacillota</taxon>
        <taxon>Clostridia</taxon>
        <taxon>Thermoanaerobacterales</taxon>
        <taxon>Thermoanaerobacteraceae</taxon>
        <taxon>Thermoanaerobacterium</taxon>
    </lineage>
</organism>
<sequence length="132" mass="15543">MEFIDNKLKLGDAWKLIDELADESTKEKFELDDILYEISMKIYEFRIKNDLTQKQLAEKLEIKQSMVSKLESGQYNPTIEQLWKISKKLGWNFKIIFGEENSKAKIWDTVDFEENLNDETDKKLETKLAVGS</sequence>
<evidence type="ECO:0000313" key="3">
    <source>
        <dbReference type="EMBL" id="AEF17789.1"/>
    </source>
</evidence>
<dbReference type="InterPro" id="IPR050807">
    <property type="entry name" value="TransReg_Diox_bact_type"/>
</dbReference>
<evidence type="ECO:0000256" key="1">
    <source>
        <dbReference type="ARBA" id="ARBA00023125"/>
    </source>
</evidence>
<dbReference type="Gene3D" id="1.10.260.40">
    <property type="entry name" value="lambda repressor-like DNA-binding domains"/>
    <property type="match status" value="1"/>
</dbReference>
<dbReference type="Proteomes" id="UP000007239">
    <property type="component" value="Chromosome"/>
</dbReference>
<dbReference type="CDD" id="cd00093">
    <property type="entry name" value="HTH_XRE"/>
    <property type="match status" value="1"/>
</dbReference>
<gene>
    <name evidence="3" type="ordered locus">Thexy_1762</name>
</gene>
<evidence type="ECO:0000313" key="4">
    <source>
        <dbReference type="Proteomes" id="UP000007239"/>
    </source>
</evidence>
<dbReference type="InterPro" id="IPR001387">
    <property type="entry name" value="Cro/C1-type_HTH"/>
</dbReference>
<dbReference type="SMART" id="SM00530">
    <property type="entry name" value="HTH_XRE"/>
    <property type="match status" value="1"/>
</dbReference>
<evidence type="ECO:0000259" key="2">
    <source>
        <dbReference type="PROSITE" id="PS50943"/>
    </source>
</evidence>
<dbReference type="eggNOG" id="COG1396">
    <property type="taxonomic scope" value="Bacteria"/>
</dbReference>
<keyword evidence="1" id="KW-0238">DNA-binding</keyword>
<feature type="domain" description="HTH cro/C1-type" evidence="2">
    <location>
        <begin position="42"/>
        <end position="96"/>
    </location>
</feature>
<proteinExistence type="predicted"/>
<dbReference type="AlphaFoldDB" id="F6BIJ0"/>
<dbReference type="Pfam" id="PF01381">
    <property type="entry name" value="HTH_3"/>
    <property type="match status" value="1"/>
</dbReference>
<dbReference type="RefSeq" id="WP_013788523.1">
    <property type="nucleotide sequence ID" value="NC_015555.1"/>
</dbReference>
<dbReference type="InterPro" id="IPR010982">
    <property type="entry name" value="Lambda_DNA-bd_dom_sf"/>
</dbReference>
<accession>F6BIJ0</accession>
<name>F6BIJ0_THEXL</name>